<evidence type="ECO:0000313" key="1">
    <source>
        <dbReference type="EMBL" id="OAI17368.1"/>
    </source>
</evidence>
<dbReference type="OrthoDB" id="6088159at2"/>
<dbReference type="STRING" id="702114.A1355_08125"/>
<proteinExistence type="predicted"/>
<dbReference type="EMBL" id="LUUK01000178">
    <property type="protein sequence ID" value="OAI17368.1"/>
    <property type="molecule type" value="Genomic_DNA"/>
</dbReference>
<name>A0A177NH47_9GAMM</name>
<dbReference type="Proteomes" id="UP000077628">
    <property type="component" value="Unassembled WGS sequence"/>
</dbReference>
<dbReference type="AlphaFoldDB" id="A0A177NH47"/>
<reference evidence="2" key="1">
    <citation type="submission" date="2016-03" db="EMBL/GenBank/DDBJ databases">
        <authorList>
            <person name="Heylen K."/>
            <person name="De Vos P."/>
            <person name="Vekeman B."/>
        </authorList>
    </citation>
    <scope>NUCLEOTIDE SEQUENCE [LARGE SCALE GENOMIC DNA]</scope>
    <source>
        <strain evidence="2">R-45383</strain>
    </source>
</reference>
<comment type="caution">
    <text evidence="1">The sequence shown here is derived from an EMBL/GenBank/DDBJ whole genome shotgun (WGS) entry which is preliminary data.</text>
</comment>
<accession>A0A177NH47</accession>
<keyword evidence="2" id="KW-1185">Reference proteome</keyword>
<sequence length="131" mass="14670">MMPDRALEDSAIAKAITKVAIDLAGLREHHLQKRMPVVDIVFMLPSRVEKADFDGLRLHSFDESMQVLRVESAVPEKMVASSHAERYVVAVMLDAIEAAGDFFAERSILFDAPEHLTMVLALFPDRQHAIN</sequence>
<gene>
    <name evidence="1" type="ORF">A1355_08125</name>
</gene>
<organism evidence="1 2">
    <name type="scientific">Methylomonas koyamae</name>
    <dbReference type="NCBI Taxonomy" id="702114"/>
    <lineage>
        <taxon>Bacteria</taxon>
        <taxon>Pseudomonadati</taxon>
        <taxon>Pseudomonadota</taxon>
        <taxon>Gammaproteobacteria</taxon>
        <taxon>Methylococcales</taxon>
        <taxon>Methylococcaceae</taxon>
        <taxon>Methylomonas</taxon>
    </lineage>
</organism>
<evidence type="ECO:0000313" key="2">
    <source>
        <dbReference type="Proteomes" id="UP000077628"/>
    </source>
</evidence>
<protein>
    <submittedName>
        <fullName evidence="1">Uncharacterized protein</fullName>
    </submittedName>
</protein>